<proteinExistence type="predicted"/>
<dbReference type="EMBL" id="CAADFP010000091">
    <property type="protein sequence ID" value="VFK29645.1"/>
    <property type="molecule type" value="Genomic_DNA"/>
</dbReference>
<accession>A0A450W9A4</accession>
<evidence type="ECO:0000313" key="1">
    <source>
        <dbReference type="EMBL" id="VFK13617.1"/>
    </source>
</evidence>
<sequence length="54" mass="6055">MPRYRGNIIHGTMAWLQADTDADEMAVNQKLFSIRAVGNSASITNEPDFEPRAF</sequence>
<organism evidence="1">
    <name type="scientific">Candidatus Kentrum sp. LPFa</name>
    <dbReference type="NCBI Taxonomy" id="2126335"/>
    <lineage>
        <taxon>Bacteria</taxon>
        <taxon>Pseudomonadati</taxon>
        <taxon>Pseudomonadota</taxon>
        <taxon>Gammaproteobacteria</taxon>
        <taxon>Candidatus Kentrum</taxon>
    </lineage>
</organism>
<dbReference type="EMBL" id="CAADFM010000091">
    <property type="protein sequence ID" value="VFK13617.1"/>
    <property type="molecule type" value="Genomic_DNA"/>
</dbReference>
<gene>
    <name evidence="1" type="ORF">BECKLPF1236A_GA0070988_100917</name>
    <name evidence="2" type="ORF">BECKLPF1236C_GA0070990_100917</name>
</gene>
<reference evidence="1" key="1">
    <citation type="submission" date="2019-02" db="EMBL/GenBank/DDBJ databases">
        <authorList>
            <person name="Gruber-Vodicka R. H."/>
            <person name="Seah K. B. B."/>
        </authorList>
    </citation>
    <scope>NUCLEOTIDE SEQUENCE</scope>
    <source>
        <strain evidence="1">BECK_S312</strain>
        <strain evidence="2">BECK_S426</strain>
    </source>
</reference>
<dbReference type="AlphaFoldDB" id="A0A450W9A4"/>
<name>A0A450W9A4_9GAMM</name>
<protein>
    <submittedName>
        <fullName evidence="1">Uncharacterized protein</fullName>
    </submittedName>
</protein>
<evidence type="ECO:0000313" key="2">
    <source>
        <dbReference type="EMBL" id="VFK29645.1"/>
    </source>
</evidence>